<protein>
    <submittedName>
        <fullName evidence="7">DMT family transporter</fullName>
    </submittedName>
</protein>
<dbReference type="InterPro" id="IPR000620">
    <property type="entry name" value="EamA_dom"/>
</dbReference>
<dbReference type="EMBL" id="JAUJEA010000018">
    <property type="protein sequence ID" value="MDN5205365.1"/>
    <property type="molecule type" value="Genomic_DNA"/>
</dbReference>
<keyword evidence="4 5" id="KW-0472">Membrane</keyword>
<evidence type="ECO:0000256" key="4">
    <source>
        <dbReference type="ARBA" id="ARBA00023136"/>
    </source>
</evidence>
<name>A0ABT8L158_9BACT</name>
<dbReference type="PANTHER" id="PTHR22911:SF6">
    <property type="entry name" value="SOLUTE CARRIER FAMILY 35 MEMBER G1"/>
    <property type="match status" value="1"/>
</dbReference>
<comment type="caution">
    <text evidence="7">The sequence shown here is derived from an EMBL/GenBank/DDBJ whole genome shotgun (WGS) entry which is preliminary data.</text>
</comment>
<dbReference type="InterPro" id="IPR037185">
    <property type="entry name" value="EmrE-like"/>
</dbReference>
<feature type="domain" description="EamA" evidence="6">
    <location>
        <begin position="145"/>
        <end position="274"/>
    </location>
</feature>
<dbReference type="PANTHER" id="PTHR22911">
    <property type="entry name" value="ACYL-MALONYL CONDENSING ENZYME-RELATED"/>
    <property type="match status" value="1"/>
</dbReference>
<evidence type="ECO:0000256" key="5">
    <source>
        <dbReference type="SAM" id="Phobius"/>
    </source>
</evidence>
<keyword evidence="8" id="KW-1185">Reference proteome</keyword>
<dbReference type="Gene3D" id="1.10.3730.20">
    <property type="match status" value="2"/>
</dbReference>
<feature type="domain" description="EamA" evidence="6">
    <location>
        <begin position="5"/>
        <end position="133"/>
    </location>
</feature>
<gene>
    <name evidence="7" type="ORF">QQ008_28530</name>
</gene>
<feature type="transmembrane region" description="Helical" evidence="5">
    <location>
        <begin position="89"/>
        <end position="111"/>
    </location>
</feature>
<evidence type="ECO:0000313" key="8">
    <source>
        <dbReference type="Proteomes" id="UP001172082"/>
    </source>
</evidence>
<evidence type="ECO:0000313" key="7">
    <source>
        <dbReference type="EMBL" id="MDN5205365.1"/>
    </source>
</evidence>
<comment type="subcellular location">
    <subcellularLocation>
        <location evidence="1">Membrane</location>
        <topology evidence="1">Multi-pass membrane protein</topology>
    </subcellularLocation>
</comment>
<dbReference type="Proteomes" id="UP001172082">
    <property type="component" value="Unassembled WGS sequence"/>
</dbReference>
<evidence type="ECO:0000256" key="1">
    <source>
        <dbReference type="ARBA" id="ARBA00004141"/>
    </source>
</evidence>
<keyword evidence="2 5" id="KW-0812">Transmembrane</keyword>
<feature type="transmembrane region" description="Helical" evidence="5">
    <location>
        <begin position="203"/>
        <end position="220"/>
    </location>
</feature>
<reference evidence="7" key="1">
    <citation type="submission" date="2023-06" db="EMBL/GenBank/DDBJ databases">
        <title>Genomic of Parafulvivirga corallium.</title>
        <authorList>
            <person name="Wang G."/>
        </authorList>
    </citation>
    <scope>NUCLEOTIDE SEQUENCE</scope>
    <source>
        <strain evidence="7">BMA10</strain>
    </source>
</reference>
<feature type="transmembrane region" description="Helical" evidence="5">
    <location>
        <begin position="142"/>
        <end position="162"/>
    </location>
</feature>
<dbReference type="SUPFAM" id="SSF103481">
    <property type="entry name" value="Multidrug resistance efflux transporter EmrE"/>
    <property type="match status" value="2"/>
</dbReference>
<organism evidence="7 8">
    <name type="scientific">Splendidivirga corallicola</name>
    <dbReference type="NCBI Taxonomy" id="3051826"/>
    <lineage>
        <taxon>Bacteria</taxon>
        <taxon>Pseudomonadati</taxon>
        <taxon>Bacteroidota</taxon>
        <taxon>Cytophagia</taxon>
        <taxon>Cytophagales</taxon>
        <taxon>Splendidivirgaceae</taxon>
        <taxon>Splendidivirga</taxon>
    </lineage>
</organism>
<keyword evidence="3 5" id="KW-1133">Transmembrane helix</keyword>
<sequence>MKLSSGVRFMLFASFFFALMNVCVKLLPGIPAVEIIFFRSIISLVMSLTVLKYHHVSVWGNNPKILVARGFSGAIALILYFVTLQKIPLASAATIQYLAPIFTAVLGIFIVKEKVKPIQWLFFITSFIGTLMIQGFDIRFTFLYLIIGVISSFFSGLAYNIIRKLNTTEHPLVIVFYFPLVTLPITGIISFFFWVQPQGIKEWGLLIVIGVLTQFAQYFMTRAYQTEELSKVAILKYIGIIYALSFGFVLFDEHFNLGTYLGMVVVLLGAVLNIWYKGRNTVQKHPALK</sequence>
<feature type="transmembrane region" description="Helical" evidence="5">
    <location>
        <begin position="66"/>
        <end position="83"/>
    </location>
</feature>
<dbReference type="RefSeq" id="WP_346755386.1">
    <property type="nucleotide sequence ID" value="NZ_JAUJEA010000018.1"/>
</dbReference>
<evidence type="ECO:0000259" key="6">
    <source>
        <dbReference type="Pfam" id="PF00892"/>
    </source>
</evidence>
<evidence type="ECO:0000256" key="3">
    <source>
        <dbReference type="ARBA" id="ARBA00022989"/>
    </source>
</evidence>
<feature type="transmembrane region" description="Helical" evidence="5">
    <location>
        <begin position="9"/>
        <end position="30"/>
    </location>
</feature>
<feature type="transmembrane region" description="Helical" evidence="5">
    <location>
        <begin position="232"/>
        <end position="251"/>
    </location>
</feature>
<dbReference type="Pfam" id="PF00892">
    <property type="entry name" value="EamA"/>
    <property type="match status" value="2"/>
</dbReference>
<proteinExistence type="predicted"/>
<feature type="transmembrane region" description="Helical" evidence="5">
    <location>
        <begin position="118"/>
        <end position="136"/>
    </location>
</feature>
<feature type="transmembrane region" description="Helical" evidence="5">
    <location>
        <begin position="36"/>
        <end position="54"/>
    </location>
</feature>
<accession>A0ABT8L158</accession>
<feature type="transmembrane region" description="Helical" evidence="5">
    <location>
        <begin position="174"/>
        <end position="197"/>
    </location>
</feature>
<evidence type="ECO:0000256" key="2">
    <source>
        <dbReference type="ARBA" id="ARBA00022692"/>
    </source>
</evidence>
<feature type="transmembrane region" description="Helical" evidence="5">
    <location>
        <begin position="257"/>
        <end position="276"/>
    </location>
</feature>